<evidence type="ECO:0000256" key="2">
    <source>
        <dbReference type="ARBA" id="ARBA00004906"/>
    </source>
</evidence>
<evidence type="ECO:0000313" key="7">
    <source>
        <dbReference type="Proteomes" id="UP001202328"/>
    </source>
</evidence>
<reference evidence="6" key="1">
    <citation type="submission" date="2022-04" db="EMBL/GenBank/DDBJ databases">
        <title>A functionally conserved STORR gene fusion in Papaver species that diverged 16.8 million years ago.</title>
        <authorList>
            <person name="Catania T."/>
        </authorList>
    </citation>
    <scope>NUCLEOTIDE SEQUENCE</scope>
    <source>
        <strain evidence="6">S-188037</strain>
    </source>
</reference>
<dbReference type="AlphaFoldDB" id="A0AAD4XZH9"/>
<feature type="domain" description="At3g05675-like ankyrin-like" evidence="5">
    <location>
        <begin position="231"/>
        <end position="424"/>
    </location>
</feature>
<accession>A0AAD4XZH9</accession>
<gene>
    <name evidence="6" type="ORF">MKW98_005812</name>
</gene>
<feature type="transmembrane region" description="Helical" evidence="4">
    <location>
        <begin position="167"/>
        <end position="184"/>
    </location>
</feature>
<keyword evidence="4" id="KW-0812">Transmembrane</keyword>
<feature type="transmembrane region" description="Helical" evidence="4">
    <location>
        <begin position="135"/>
        <end position="155"/>
    </location>
</feature>
<evidence type="ECO:0000256" key="1">
    <source>
        <dbReference type="ARBA" id="ARBA00002668"/>
    </source>
</evidence>
<comment type="pathway">
    <text evidence="2">Protein modification; protein ubiquitination.</text>
</comment>
<evidence type="ECO:0000256" key="4">
    <source>
        <dbReference type="SAM" id="Phobius"/>
    </source>
</evidence>
<dbReference type="InterPro" id="IPR058039">
    <property type="entry name" value="At3g05675-like_ankyrin"/>
</dbReference>
<dbReference type="EMBL" id="JAJJMB010000440">
    <property type="protein sequence ID" value="KAI3962181.1"/>
    <property type="molecule type" value="Genomic_DNA"/>
</dbReference>
<protein>
    <recommendedName>
        <fullName evidence="5">At3g05675-like ankyrin-like domain-containing protein</fullName>
    </recommendedName>
</protein>
<evidence type="ECO:0000259" key="5">
    <source>
        <dbReference type="Pfam" id="PF25553"/>
    </source>
</evidence>
<sequence>MASSSCVCLVGIHPYYQHHTFRKPKPILLTSSKYVHANLTSSLLRTSCSYPNSLLITGQKHKIQFLSPITLQHPNVFPSKRSTICTATLFGENTPKVPATEICTLVLVYIIPFLNRLNLLSKFPVLKCVMPLVGFYQSIPTLGCIVFLALFIVLVRYKNFNEYSLQAMVMDVVVVIASLVRPFLVNPVPGGAVLGFKFQLLHVLELLGFQICVHSCLKYLDAVQWVGEEEDTLSHLMKVVIKNEENEGRLVGKSLVLKFLRGQDNLLGDMSSTETCNNTILSSCQSCLNSLLHLFKQGTKNKHRVDMDEVEEQISLEVDNLLWLLDILEDRQAAEEFALMWANQQKLASLHKKVCRLSTRHLVSCITTRLFAGIRNGKILAEKDTRQLLLQTWFQPLVDDYPRLKDLKSFDPKKLEENIEVGILEPIAEAPLMPKGTYVCLDIQKGFERWCRRVVKMLPFF</sequence>
<comment type="function">
    <text evidence="1">May act as a substrate-specific adapter of an E3 ubiquitin-protein ligase complex (CUL3-RBX1-BTB) which mediates the ubiquitination and subsequent proteasomal degradation of target proteins.</text>
</comment>
<organism evidence="6 7">
    <name type="scientific">Papaver atlanticum</name>
    <dbReference type="NCBI Taxonomy" id="357466"/>
    <lineage>
        <taxon>Eukaryota</taxon>
        <taxon>Viridiplantae</taxon>
        <taxon>Streptophyta</taxon>
        <taxon>Embryophyta</taxon>
        <taxon>Tracheophyta</taxon>
        <taxon>Spermatophyta</taxon>
        <taxon>Magnoliopsida</taxon>
        <taxon>Ranunculales</taxon>
        <taxon>Papaveraceae</taxon>
        <taxon>Papaveroideae</taxon>
        <taxon>Papaver</taxon>
    </lineage>
</organism>
<dbReference type="InterPro" id="IPR038920">
    <property type="entry name" value="At3g05675-like"/>
</dbReference>
<keyword evidence="4" id="KW-1133">Transmembrane helix</keyword>
<keyword evidence="4" id="KW-0472">Membrane</keyword>
<evidence type="ECO:0000313" key="6">
    <source>
        <dbReference type="EMBL" id="KAI3962181.1"/>
    </source>
</evidence>
<dbReference type="Proteomes" id="UP001202328">
    <property type="component" value="Unassembled WGS sequence"/>
</dbReference>
<dbReference type="Pfam" id="PF25553">
    <property type="entry name" value="BTB-POZ_ANK-like"/>
    <property type="match status" value="1"/>
</dbReference>
<comment type="caution">
    <text evidence="6">The sequence shown here is derived from an EMBL/GenBank/DDBJ whole genome shotgun (WGS) entry which is preliminary data.</text>
</comment>
<keyword evidence="3" id="KW-0833">Ubl conjugation pathway</keyword>
<proteinExistence type="predicted"/>
<evidence type="ECO:0000256" key="3">
    <source>
        <dbReference type="ARBA" id="ARBA00022786"/>
    </source>
</evidence>
<dbReference type="PANTHER" id="PTHR31060:SF5">
    <property type="entry name" value="PRLI-INTERACTING FACTOR G, PUTATIVE, EXPRESSED-RELATED"/>
    <property type="match status" value="1"/>
</dbReference>
<name>A0AAD4XZH9_9MAGN</name>
<keyword evidence="7" id="KW-1185">Reference proteome</keyword>
<dbReference type="PANTHER" id="PTHR31060">
    <property type="entry name" value="OSJNBA0011J08.25 PROTEIN-RELATED"/>
    <property type="match status" value="1"/>
</dbReference>